<dbReference type="PANTHER" id="PTHR42899:SF1">
    <property type="entry name" value="SPERMATOGENESIS-ASSOCIATED PROTEIN 20"/>
    <property type="match status" value="1"/>
</dbReference>
<dbReference type="AlphaFoldDB" id="A0A975A2G1"/>
<dbReference type="PIRSF" id="PIRSF006402">
    <property type="entry name" value="UCP006402_thioredoxin"/>
    <property type="match status" value="1"/>
</dbReference>
<dbReference type="SUPFAM" id="SSF52833">
    <property type="entry name" value="Thioredoxin-like"/>
    <property type="match status" value="1"/>
</dbReference>
<dbReference type="Pfam" id="PF03190">
    <property type="entry name" value="Thioredox_DsbH"/>
    <property type="match status" value="1"/>
</dbReference>
<dbReference type="EMBL" id="CP070608">
    <property type="protein sequence ID" value="QSE99426.1"/>
    <property type="molecule type" value="Genomic_DNA"/>
</dbReference>
<dbReference type="PANTHER" id="PTHR42899">
    <property type="entry name" value="SPERMATOGENESIS-ASSOCIATED PROTEIN 20"/>
    <property type="match status" value="1"/>
</dbReference>
<dbReference type="Gene3D" id="3.40.30.10">
    <property type="entry name" value="Glutaredoxin"/>
    <property type="match status" value="1"/>
</dbReference>
<dbReference type="InterPro" id="IPR004879">
    <property type="entry name" value="Ssp411-like_TRX"/>
</dbReference>
<gene>
    <name evidence="2" type="ORF">JR347_15780</name>
</gene>
<accession>A0A975A2G1</accession>
<organism evidence="2 3">
    <name type="scientific">Fulvivirga lutea</name>
    <dbReference type="NCBI Taxonomy" id="2810512"/>
    <lineage>
        <taxon>Bacteria</taxon>
        <taxon>Pseudomonadati</taxon>
        <taxon>Bacteroidota</taxon>
        <taxon>Cytophagia</taxon>
        <taxon>Cytophagales</taxon>
        <taxon>Fulvivirgaceae</taxon>
        <taxon>Fulvivirga</taxon>
    </lineage>
</organism>
<dbReference type="InterPro" id="IPR024705">
    <property type="entry name" value="Ssp411"/>
</dbReference>
<keyword evidence="3" id="KW-1185">Reference proteome</keyword>
<protein>
    <submittedName>
        <fullName evidence="2">Thioredoxin domain-containing protein</fullName>
    </submittedName>
</protein>
<feature type="domain" description="Spermatogenesis-associated protein 20-like TRX" evidence="1">
    <location>
        <begin position="8"/>
        <end position="162"/>
    </location>
</feature>
<dbReference type="InterPro" id="IPR008928">
    <property type="entry name" value="6-hairpin_glycosidase_sf"/>
</dbReference>
<dbReference type="Proteomes" id="UP000662783">
    <property type="component" value="Chromosome"/>
</dbReference>
<dbReference type="InterPro" id="IPR036249">
    <property type="entry name" value="Thioredoxin-like_sf"/>
</dbReference>
<name>A0A975A2G1_9BACT</name>
<evidence type="ECO:0000313" key="3">
    <source>
        <dbReference type="Proteomes" id="UP000662783"/>
    </source>
</evidence>
<dbReference type="KEGG" id="fuv:JR347_15780"/>
<dbReference type="CDD" id="cd02955">
    <property type="entry name" value="SSP411"/>
    <property type="match status" value="1"/>
</dbReference>
<dbReference type="InterPro" id="IPR012341">
    <property type="entry name" value="6hp_glycosidase-like_sf"/>
</dbReference>
<evidence type="ECO:0000259" key="1">
    <source>
        <dbReference type="Pfam" id="PF03190"/>
    </source>
</evidence>
<reference evidence="2" key="1">
    <citation type="submission" date="2021-02" db="EMBL/GenBank/DDBJ databases">
        <title>Fulvivirga sp. S481 isolated from sea water.</title>
        <authorList>
            <person name="Bae S.S."/>
            <person name="Baek K."/>
        </authorList>
    </citation>
    <scope>NUCLEOTIDE SEQUENCE</scope>
    <source>
        <strain evidence="2">S481</strain>
    </source>
</reference>
<evidence type="ECO:0000313" key="2">
    <source>
        <dbReference type="EMBL" id="QSE99426.1"/>
    </source>
</evidence>
<dbReference type="SUPFAM" id="SSF48208">
    <property type="entry name" value="Six-hairpin glycosidases"/>
    <property type="match status" value="1"/>
</dbReference>
<dbReference type="Gene3D" id="1.50.10.10">
    <property type="match status" value="2"/>
</dbReference>
<sequence>MSKNSKANHLINSSSPYLLQHAYNPVEWYPWGEEALKKAKAEDKPILVSIGYSSCHWCHVMERESFENDSIAALMNKHFINIKVDREERPDVDQIYMDAVQAMGQNGGWPLNVFLTPDQKPFYGGTYFPPQGWAQLLQNVAQAFATKRKEIDASADQLTDALSTSELIKYNLTSNENGFSKEQVDSLYQKLLKRFDKKRGGFDRAPKFPMPGNWQLLLEYYHYTNDKAALDQLILTLDEIAKGGIYDQASGGFARYSVDADWLVPHFEKMLYDNGQLLSLYSNAYKLTKKPLYKKVVEQTVEWLQREMAEGNGGFYSALDADSEGVEGKFYVWTKAEFDDVVGKNSGLLSKYYNVTDTGNWEHGNNILHMTASDEQFAQKEGVTIEALNQIVNEGNELLLAARSKRVRPGLDDKVLSGWNGMSIKGLCDAYDAFGDDTFLELAVSNGQFIKNSMIEDGKLFRSFKNDKASIDGYLEDYAFVIDAFVALYQSTFDEVWIQEAKILMEYINTNFYDSDENFYHFTDNQSEKLIARKKEVFDNVIPSSNSQMARNLYVLGIILDNDTYKSRAHSMASAVAKLCVEEPAYTYNWCSLNSMFAYQTAEIVIVGNEAEKFREDIASRYLPNKVLLGSKQESELPLLKGKSLKNGQTTIFVCYNKTCKLPVTDVESALKQLK</sequence>
<proteinExistence type="predicted"/>
<dbReference type="GO" id="GO:0005975">
    <property type="term" value="P:carbohydrate metabolic process"/>
    <property type="evidence" value="ECO:0007669"/>
    <property type="project" value="InterPro"/>
</dbReference>